<feature type="transmembrane region" description="Helical" evidence="1">
    <location>
        <begin position="167"/>
        <end position="189"/>
    </location>
</feature>
<proteinExistence type="predicted"/>
<organismHost>
    <name type="scientific">Ornithodoros moubata</name>
    <name type="common">Soft tick</name>
    <name type="synonym">Argasid tick</name>
    <dbReference type="NCBI Taxonomy" id="6938"/>
</organismHost>
<feature type="transmembrane region" description="Helical" evidence="1">
    <location>
        <begin position="239"/>
        <end position="257"/>
    </location>
</feature>
<protein>
    <submittedName>
        <fullName evidence="2">p505_7R</fullName>
    </submittedName>
</protein>
<keyword evidence="1" id="KW-0472">Membrane</keyword>
<feature type="transmembrane region" description="Helical" evidence="1">
    <location>
        <begin position="310"/>
        <end position="327"/>
    </location>
</feature>
<organismHost>
    <name type="scientific">Sus scrofa</name>
    <name type="common">Pig</name>
    <dbReference type="NCBI Taxonomy" id="9823"/>
</organismHost>
<organismHost>
    <name type="scientific">Phacochoerus aethiopicus</name>
    <name type="common">Warthog</name>
    <dbReference type="NCBI Taxonomy" id="85517"/>
</organismHost>
<keyword evidence="1" id="KW-1133">Transmembrane helix</keyword>
<evidence type="ECO:0000313" key="2">
    <source>
        <dbReference type="EMBL" id="QII88888.1"/>
    </source>
</evidence>
<organismHost>
    <name type="scientific">Ornithodoros</name>
    <name type="common">relapsing fever ticks</name>
    <dbReference type="NCBI Taxonomy" id="6937"/>
</organismHost>
<organism evidence="2">
    <name type="scientific">African swine fever virus</name>
    <name type="common">ASFV</name>
    <dbReference type="NCBI Taxonomy" id="10497"/>
    <lineage>
        <taxon>Viruses</taxon>
        <taxon>Varidnaviria</taxon>
        <taxon>Bamfordvirae</taxon>
        <taxon>Nucleocytoviricota</taxon>
        <taxon>Pokkesviricetes</taxon>
        <taxon>Asfuvirales</taxon>
        <taxon>Asfarviridae</taxon>
        <taxon>Asfivirus</taxon>
        <taxon>Asfivirus haemorrhagiae</taxon>
    </lineage>
</organism>
<gene>
    <name evidence="2" type="primary">505_7R</name>
</gene>
<feature type="transmembrane region" description="Helical" evidence="1">
    <location>
        <begin position="109"/>
        <end position="132"/>
    </location>
</feature>
<evidence type="ECO:0000256" key="1">
    <source>
        <dbReference type="SAM" id="Phobius"/>
    </source>
</evidence>
<dbReference type="EMBL" id="MN641877">
    <property type="protein sequence ID" value="QII88888.1"/>
    <property type="molecule type" value="Genomic_DNA"/>
</dbReference>
<accession>A0A6G7KU44</accession>
<reference evidence="2" key="1">
    <citation type="submission" date="2019-11" db="EMBL/GenBank/DDBJ databases">
        <authorList>
            <person name="Ndlovu S.S."/>
            <person name="Carulei O."/>
        </authorList>
    </citation>
    <scope>NUCLEOTIDE SEQUENCE [LARGE SCALE GENOMIC DNA]</scope>
    <source>
        <strain evidence="2">RSA_2_2004</strain>
    </source>
</reference>
<organismHost>
    <name type="scientific">Phacochoerus africanus</name>
    <name type="common">Warthog</name>
    <dbReference type="NCBI Taxonomy" id="41426"/>
</organismHost>
<feature type="transmembrane region" description="Helical" evidence="1">
    <location>
        <begin position="476"/>
        <end position="496"/>
    </location>
</feature>
<name>A0A6G7KU44_ASF</name>
<feature type="transmembrane region" description="Helical" evidence="1">
    <location>
        <begin position="209"/>
        <end position="227"/>
    </location>
</feature>
<keyword evidence="1" id="KW-0812">Transmembrane</keyword>
<organismHost>
    <name type="scientific">Potamochoerus larvatus</name>
    <name type="common">Bushpig</name>
    <dbReference type="NCBI Taxonomy" id="273792"/>
</organismHost>
<sequence>MFLPSIPYNSWGYIGKSMDPSIEQKKTAYCYRMYWFFLSMLLYCLQERRGTQMYYSSCCYGKEICIMPSYEPCRLRNIPYYVCTIPKFRTGMFSSPCFKIQKHSKNVMFYALYVSLYAFYNMLYNVSCFLFLLYIQRIYYMYGLRIVSNPCLFWHAKIGDLRLLYGYVKICQFLYLWPFLPLLLLQKIYNCFPYDTSLFLFTCKDKELFNYPIWFACFCYIVTLVWQYKKAFYPLSWKLYNMVVLYIQLYLMQSYILQEKLYTILYVMQIYPVELLQDFCIYLCKNNLPEKLCTCCYLTYTTRCKMLQSWYSMYYITTLPLCYKFYWKKRKIYWMLFYQDLYNILHISGCENLSRSFPSAQKNSLQYLCGKRKMCYSRLLLQIFGKIPQKELLISSRYCTPYNMQVEGGFCYTPFTAFTKVTHYNTKIFLYWQYFMSNTMQSPILQISANIFGCTEEQKVRNCFYSAWKLLLRRSFLLLQALCVYILSTCLLQELLPRKKSYMPMLLYNTHVFKF</sequence>